<dbReference type="InterPro" id="IPR050706">
    <property type="entry name" value="Cyclic-di-GMP_PDE-like"/>
</dbReference>
<dbReference type="SMART" id="SM00052">
    <property type="entry name" value="EAL"/>
    <property type="match status" value="1"/>
</dbReference>
<dbReference type="RefSeq" id="WP_092843270.1">
    <property type="nucleotide sequence ID" value="NZ_FOPY01000002.1"/>
</dbReference>
<proteinExistence type="predicted"/>
<dbReference type="InterPro" id="IPR001633">
    <property type="entry name" value="EAL_dom"/>
</dbReference>
<dbReference type="GO" id="GO:0071111">
    <property type="term" value="F:cyclic-guanylate-specific phosphodiesterase activity"/>
    <property type="evidence" value="ECO:0007669"/>
    <property type="project" value="InterPro"/>
</dbReference>
<dbReference type="CDD" id="cd01948">
    <property type="entry name" value="EAL"/>
    <property type="match status" value="1"/>
</dbReference>
<dbReference type="Proteomes" id="UP000199040">
    <property type="component" value="Unassembled WGS sequence"/>
</dbReference>
<reference evidence="4 5" key="1">
    <citation type="submission" date="2016-10" db="EMBL/GenBank/DDBJ databases">
        <authorList>
            <person name="de Groot N.N."/>
        </authorList>
    </citation>
    <scope>NUCLEOTIDE SEQUENCE [LARGE SCALE GENOMIC DNA]</scope>
    <source>
        <strain evidence="4 5">CGMCC 1.6848</strain>
    </source>
</reference>
<dbReference type="InterPro" id="IPR001789">
    <property type="entry name" value="Sig_transdc_resp-reg_receiver"/>
</dbReference>
<dbReference type="PROSITE" id="PS50883">
    <property type="entry name" value="EAL"/>
    <property type="match status" value="1"/>
</dbReference>
<feature type="domain" description="EAL" evidence="3">
    <location>
        <begin position="127"/>
        <end position="380"/>
    </location>
</feature>
<evidence type="ECO:0000313" key="4">
    <source>
        <dbReference type="EMBL" id="SFH28397.1"/>
    </source>
</evidence>
<dbReference type="SUPFAM" id="SSF141868">
    <property type="entry name" value="EAL domain-like"/>
    <property type="match status" value="1"/>
</dbReference>
<accession>A0A1I2YRZ0</accession>
<dbReference type="PROSITE" id="PS50110">
    <property type="entry name" value="RESPONSE_REGULATORY"/>
    <property type="match status" value="1"/>
</dbReference>
<dbReference type="GO" id="GO:0000160">
    <property type="term" value="P:phosphorelay signal transduction system"/>
    <property type="evidence" value="ECO:0007669"/>
    <property type="project" value="InterPro"/>
</dbReference>
<evidence type="ECO:0000259" key="2">
    <source>
        <dbReference type="PROSITE" id="PS50110"/>
    </source>
</evidence>
<keyword evidence="1" id="KW-0597">Phosphoprotein</keyword>
<dbReference type="InterPro" id="IPR035919">
    <property type="entry name" value="EAL_sf"/>
</dbReference>
<keyword evidence="5" id="KW-1185">Reference proteome</keyword>
<organism evidence="4 5">
    <name type="scientific">Modicisalibacter xianhensis</name>
    <dbReference type="NCBI Taxonomy" id="442341"/>
    <lineage>
        <taxon>Bacteria</taxon>
        <taxon>Pseudomonadati</taxon>
        <taxon>Pseudomonadota</taxon>
        <taxon>Gammaproteobacteria</taxon>
        <taxon>Oceanospirillales</taxon>
        <taxon>Halomonadaceae</taxon>
        <taxon>Modicisalibacter</taxon>
    </lineage>
</organism>
<evidence type="ECO:0000259" key="3">
    <source>
        <dbReference type="PROSITE" id="PS50883"/>
    </source>
</evidence>
<dbReference type="PANTHER" id="PTHR33121:SF79">
    <property type="entry name" value="CYCLIC DI-GMP PHOSPHODIESTERASE PDED-RELATED"/>
    <property type="match status" value="1"/>
</dbReference>
<sequence>MTQRALIVDDDIEIQLLGQHLLRRRGFEVIAVAGLEELARQPGLLDVDLILLDFSLGEFTGFDILQYLHDLRLNAAVVLLSGCDEDTAQALLHSGRSKGLHMLGFLSKGQLLKRLDTVIQPLADRETSPTLEALDNAMRQGHFFLAYQPKFDLQTGQVVGVEALLRWQDPRCGLITPDRFIPLAERHHRIVDLSWHVLDLALAQQARWQANGWTLNMAINVPAQWLKAPNMLATFDRIVARHTSRLEGLTLELTESAGIECLSYARHVLSALRERGCRLALDDFGTGYSSLIQLYRLPFDELKLDRSFVSLCDEDREARAITLAIIDLGRRLDMTVVAEGIETREQHDLLRHAHCDIGQGFLLARPMPSAQFDAWYAAQATQKAKALA</sequence>
<gene>
    <name evidence="4" type="ORF">SAMN04487959_102113</name>
</gene>
<dbReference type="Pfam" id="PF00563">
    <property type="entry name" value="EAL"/>
    <property type="match status" value="1"/>
</dbReference>
<feature type="modified residue" description="4-aspartylphosphate" evidence="1">
    <location>
        <position position="53"/>
    </location>
</feature>
<dbReference type="Gene3D" id="3.40.50.2300">
    <property type="match status" value="1"/>
</dbReference>
<dbReference type="EMBL" id="FOPY01000002">
    <property type="protein sequence ID" value="SFH28397.1"/>
    <property type="molecule type" value="Genomic_DNA"/>
</dbReference>
<dbReference type="SUPFAM" id="SSF52172">
    <property type="entry name" value="CheY-like"/>
    <property type="match status" value="1"/>
</dbReference>
<dbReference type="PANTHER" id="PTHR33121">
    <property type="entry name" value="CYCLIC DI-GMP PHOSPHODIESTERASE PDEF"/>
    <property type="match status" value="1"/>
</dbReference>
<dbReference type="Pfam" id="PF00072">
    <property type="entry name" value="Response_reg"/>
    <property type="match status" value="1"/>
</dbReference>
<evidence type="ECO:0000256" key="1">
    <source>
        <dbReference type="PROSITE-ProRule" id="PRU00169"/>
    </source>
</evidence>
<dbReference type="Gene3D" id="3.20.20.450">
    <property type="entry name" value="EAL domain"/>
    <property type="match status" value="1"/>
</dbReference>
<dbReference type="AlphaFoldDB" id="A0A1I2YRZ0"/>
<dbReference type="STRING" id="442341.SAMN04487959_102113"/>
<feature type="domain" description="Response regulatory" evidence="2">
    <location>
        <begin position="4"/>
        <end position="123"/>
    </location>
</feature>
<name>A0A1I2YRZ0_9GAMM</name>
<dbReference type="SMART" id="SM00448">
    <property type="entry name" value="REC"/>
    <property type="match status" value="1"/>
</dbReference>
<evidence type="ECO:0000313" key="5">
    <source>
        <dbReference type="Proteomes" id="UP000199040"/>
    </source>
</evidence>
<dbReference type="InterPro" id="IPR011006">
    <property type="entry name" value="CheY-like_superfamily"/>
</dbReference>
<protein>
    <submittedName>
        <fullName evidence="4">EAL domain, c-di-GMP-specific phosphodiesterase class I (Or its enzymatically inactive variant)</fullName>
    </submittedName>
</protein>